<comment type="function">
    <text evidence="17">Core subunit of the mitochondrial membrane respiratory chain NADH dehydrogenase (Complex I) which catalyzes electron transfer from NADH through the respiratory chain, using ubiquinone as an electron acceptor. Essential for the catalytic activity and assembly of complex I.</text>
</comment>
<feature type="transmembrane region" description="Helical" evidence="17">
    <location>
        <begin position="234"/>
        <end position="254"/>
    </location>
</feature>
<evidence type="ECO:0000256" key="11">
    <source>
        <dbReference type="ARBA" id="ARBA00022989"/>
    </source>
</evidence>
<dbReference type="Pfam" id="PF06444">
    <property type="entry name" value="NADH_dehy_S2_C"/>
    <property type="match status" value="1"/>
</dbReference>
<keyword evidence="12 17" id="KW-0520">NAD</keyword>
<keyword evidence="6 17" id="KW-0679">Respiratory chain</keyword>
<dbReference type="PANTHER" id="PTHR46552:SF1">
    <property type="entry name" value="NADH-UBIQUINONE OXIDOREDUCTASE CHAIN 2"/>
    <property type="match status" value="1"/>
</dbReference>
<feature type="transmembrane region" description="Helical" evidence="17">
    <location>
        <begin position="92"/>
        <end position="115"/>
    </location>
</feature>
<keyword evidence="8 17" id="KW-0999">Mitochondrion inner membrane</keyword>
<dbReference type="InterPro" id="IPR050175">
    <property type="entry name" value="Complex_I_Subunit_2"/>
</dbReference>
<dbReference type="GO" id="GO:0005743">
    <property type="term" value="C:mitochondrial inner membrane"/>
    <property type="evidence" value="ECO:0007669"/>
    <property type="project" value="UniProtKB-SubCell"/>
</dbReference>
<evidence type="ECO:0000256" key="9">
    <source>
        <dbReference type="ARBA" id="ARBA00022967"/>
    </source>
</evidence>
<feature type="transmembrane region" description="Helical" evidence="17">
    <location>
        <begin position="178"/>
        <end position="197"/>
    </location>
</feature>
<dbReference type="PANTHER" id="PTHR46552">
    <property type="entry name" value="NADH-UBIQUINONE OXIDOREDUCTASE CHAIN 2"/>
    <property type="match status" value="1"/>
</dbReference>
<evidence type="ECO:0000256" key="12">
    <source>
        <dbReference type="ARBA" id="ARBA00023027"/>
    </source>
</evidence>
<geneLocation type="mitochondrion" evidence="20"/>
<keyword evidence="9 17" id="KW-1278">Translocase</keyword>
<keyword evidence="5" id="KW-0813">Transport</keyword>
<name>A0A0C4ZTM3_9SAUR</name>
<dbReference type="GO" id="GO:0006120">
    <property type="term" value="P:mitochondrial electron transport, NADH to ubiquinone"/>
    <property type="evidence" value="ECO:0007669"/>
    <property type="project" value="InterPro"/>
</dbReference>
<evidence type="ECO:0000256" key="3">
    <source>
        <dbReference type="ARBA" id="ARBA00012944"/>
    </source>
</evidence>
<organism evidence="20">
    <name type="scientific">Teratoscincus roborowskii</name>
    <dbReference type="NCBI Taxonomy" id="102174"/>
    <lineage>
        <taxon>Eukaryota</taxon>
        <taxon>Metazoa</taxon>
        <taxon>Chordata</taxon>
        <taxon>Craniata</taxon>
        <taxon>Vertebrata</taxon>
        <taxon>Euteleostomi</taxon>
        <taxon>Lepidosauria</taxon>
        <taxon>Squamata</taxon>
        <taxon>Bifurcata</taxon>
        <taxon>Gekkota</taxon>
        <taxon>Sphaerodactylidae</taxon>
        <taxon>Teratoscincus</taxon>
    </lineage>
</organism>
<feature type="transmembrane region" description="Helical" evidence="17">
    <location>
        <begin position="61"/>
        <end position="80"/>
    </location>
</feature>
<evidence type="ECO:0000256" key="10">
    <source>
        <dbReference type="ARBA" id="ARBA00022982"/>
    </source>
</evidence>
<keyword evidence="15 17" id="KW-0472">Membrane</keyword>
<feature type="transmembrane region" description="Helical" evidence="17">
    <location>
        <begin position="6"/>
        <end position="28"/>
    </location>
</feature>
<accession>A0A0C4ZTM3</accession>
<evidence type="ECO:0000256" key="4">
    <source>
        <dbReference type="ARBA" id="ARBA00021008"/>
    </source>
</evidence>
<dbReference type="InterPro" id="IPR010933">
    <property type="entry name" value="NADH_DH_su2_C"/>
</dbReference>
<dbReference type="GO" id="GO:0008137">
    <property type="term" value="F:NADH dehydrogenase (ubiquinone) activity"/>
    <property type="evidence" value="ECO:0007669"/>
    <property type="project" value="UniProtKB-EC"/>
</dbReference>
<comment type="subcellular location">
    <subcellularLocation>
        <location evidence="1 17">Mitochondrion inner membrane</location>
        <topology evidence="1 17">Multi-pass membrane protein</topology>
    </subcellularLocation>
</comment>
<protein>
    <recommendedName>
        <fullName evidence="4 17">NADH-ubiquinone oxidoreductase chain 2</fullName>
        <ecNumber evidence="3 17">7.1.1.2</ecNumber>
    </recommendedName>
</protein>
<evidence type="ECO:0000256" key="16">
    <source>
        <dbReference type="ARBA" id="ARBA00049551"/>
    </source>
</evidence>
<gene>
    <name evidence="20" type="primary">ND2</name>
</gene>
<evidence type="ECO:0000256" key="1">
    <source>
        <dbReference type="ARBA" id="ARBA00004448"/>
    </source>
</evidence>
<evidence type="ECO:0000256" key="6">
    <source>
        <dbReference type="ARBA" id="ARBA00022660"/>
    </source>
</evidence>
<evidence type="ECO:0000256" key="5">
    <source>
        <dbReference type="ARBA" id="ARBA00022448"/>
    </source>
</evidence>
<evidence type="ECO:0000259" key="18">
    <source>
        <dbReference type="Pfam" id="PF00361"/>
    </source>
</evidence>
<comment type="catalytic activity">
    <reaction evidence="16 17">
        <text>a ubiquinone + NADH + 5 H(+)(in) = a ubiquinol + NAD(+) + 4 H(+)(out)</text>
        <dbReference type="Rhea" id="RHEA:29091"/>
        <dbReference type="Rhea" id="RHEA-COMP:9565"/>
        <dbReference type="Rhea" id="RHEA-COMP:9566"/>
        <dbReference type="ChEBI" id="CHEBI:15378"/>
        <dbReference type="ChEBI" id="CHEBI:16389"/>
        <dbReference type="ChEBI" id="CHEBI:17976"/>
        <dbReference type="ChEBI" id="CHEBI:57540"/>
        <dbReference type="ChEBI" id="CHEBI:57945"/>
        <dbReference type="EC" id="7.1.1.2"/>
    </reaction>
</comment>
<evidence type="ECO:0000256" key="14">
    <source>
        <dbReference type="ARBA" id="ARBA00023128"/>
    </source>
</evidence>
<evidence type="ECO:0000313" key="20">
    <source>
        <dbReference type="EMBL" id="AJJ48352.1"/>
    </source>
</evidence>
<dbReference type="Pfam" id="PF00361">
    <property type="entry name" value="Proton_antipo_M"/>
    <property type="match status" value="1"/>
</dbReference>
<evidence type="ECO:0000256" key="7">
    <source>
        <dbReference type="ARBA" id="ARBA00022692"/>
    </source>
</evidence>
<feature type="transmembrane region" description="Helical" evidence="17">
    <location>
        <begin position="323"/>
        <end position="346"/>
    </location>
</feature>
<sequence length="348" mass="38134">MSPMVVSIVIWSLSTGTIITMSSHHWLLAWLGREMYTLAIIPSISKHHHPRATEAAKKNSITQAAAAATILFASTLNAWTSGQWSILHPTSLPVALLMLIALAMKLGLAPVHAWYPEVLQGITLPTALLMSTWQKLAPLALLLMMYNHLPQNILLTLGLLSACIGGWAGLNQTQTRKIMAFSSIAHMGWLLTALILSQNLSTLTLLVYLLMTTAMFLTLIFTATKTITDLGTTWTNSPTLLTTSMIILMSLGGLPPLTGFMPKWLIIKELTALQLIPLATALAMASLPSLFFYIRMAYFTTLTTPPTTTTTEQKWRHTPQTPLLLPLTISLNNTCVSNLLPLLLLFPL</sequence>
<feature type="domain" description="NADH:quinone oxidoreductase/Mrp antiporter transmembrane" evidence="18">
    <location>
        <begin position="23"/>
        <end position="284"/>
    </location>
</feature>
<evidence type="ECO:0000256" key="13">
    <source>
        <dbReference type="ARBA" id="ARBA00023075"/>
    </source>
</evidence>
<comment type="similarity">
    <text evidence="2 17">Belongs to the complex I subunit 2 family.</text>
</comment>
<keyword evidence="10 17" id="KW-0249">Electron transport</keyword>
<feature type="transmembrane region" description="Helical" evidence="17">
    <location>
        <begin position="152"/>
        <end position="171"/>
    </location>
</feature>
<reference evidence="20" key="1">
    <citation type="submission" date="2014-11" db="EMBL/GenBank/DDBJ databases">
        <title>Complete mitochondrial genome of Teratoscincus roborowskii.</title>
        <authorList>
            <person name="Qin X."/>
            <person name="Li H."/>
            <person name="Hou L."/>
            <person name="Zhang Y."/>
            <person name="Yang X."/>
        </authorList>
    </citation>
    <scope>NUCLEOTIDE SEQUENCE</scope>
</reference>
<dbReference type="PRINTS" id="PR01436">
    <property type="entry name" value="NADHDHGNASE2"/>
</dbReference>
<evidence type="ECO:0000256" key="2">
    <source>
        <dbReference type="ARBA" id="ARBA00007012"/>
    </source>
</evidence>
<dbReference type="AlphaFoldDB" id="A0A0C4ZTM3"/>
<evidence type="ECO:0000256" key="8">
    <source>
        <dbReference type="ARBA" id="ARBA00022792"/>
    </source>
</evidence>
<keyword evidence="11 17" id="KW-1133">Transmembrane helix</keyword>
<dbReference type="InterPro" id="IPR001750">
    <property type="entry name" value="ND/Mrp_TM"/>
</dbReference>
<dbReference type="EMBL" id="KP115216">
    <property type="protein sequence ID" value="AJJ48352.1"/>
    <property type="molecule type" value="Genomic_DNA"/>
</dbReference>
<keyword evidence="14 17" id="KW-0496">Mitochondrion</keyword>
<dbReference type="EC" id="7.1.1.2" evidence="3 17"/>
<evidence type="ECO:0000256" key="15">
    <source>
        <dbReference type="ARBA" id="ARBA00023136"/>
    </source>
</evidence>
<feature type="transmembrane region" description="Helical" evidence="17">
    <location>
        <begin position="274"/>
        <end position="294"/>
    </location>
</feature>
<feature type="domain" description="NADH dehydrogenase subunit 2 C-terminal" evidence="19">
    <location>
        <begin position="290"/>
        <end position="329"/>
    </location>
</feature>
<evidence type="ECO:0000259" key="19">
    <source>
        <dbReference type="Pfam" id="PF06444"/>
    </source>
</evidence>
<keyword evidence="13 17" id="KW-0830">Ubiquinone</keyword>
<feature type="transmembrane region" description="Helical" evidence="17">
    <location>
        <begin position="203"/>
        <end position="222"/>
    </location>
</feature>
<proteinExistence type="inferred from homology"/>
<evidence type="ECO:0000256" key="17">
    <source>
        <dbReference type="RuleBase" id="RU003403"/>
    </source>
</evidence>
<dbReference type="InterPro" id="IPR003917">
    <property type="entry name" value="NADH_UbQ_OxRdtase_chain2"/>
</dbReference>
<keyword evidence="7 17" id="KW-0812">Transmembrane</keyword>